<sequence>MRRWLKRLLGARRRRRAAKSYETLSSPYPPLLAELDALVQRPVRLCDRETRTVEFYVDTVERTFARYGLDVRSRTFGVVASTDDDTVVLKGRTHTGRSWMVTITRAGPRDPDVVYHAHVRLGDRRYDGLVVCPIGSRVVPAESLI</sequence>
<accession>S4W197</accession>
<proteinExistence type="predicted"/>
<dbReference type="EMBL" id="KC977571">
    <property type="protein sequence ID" value="AGO84197.1"/>
    <property type="molecule type" value="Genomic_DNA"/>
</dbReference>
<keyword evidence="2" id="KW-1185">Reference proteome</keyword>
<gene>
    <name evidence="1" type="ORF">psal_cds_445</name>
</gene>
<reference evidence="1 2" key="1">
    <citation type="journal article" date="2013" name="Science">
        <title>Pandoraviruses: amoeba viruses with genomes up to 2.5 Mb reaching that of parasitic eukaryotes.</title>
        <authorList>
            <person name="Philippe N."/>
            <person name="Legendre M."/>
            <person name="Doutre G."/>
            <person name="Coute Y."/>
            <person name="Poirot O."/>
            <person name="Lescot M."/>
            <person name="Arslan D."/>
            <person name="Seltzer V."/>
            <person name="Bertaux L."/>
            <person name="Bruley C."/>
            <person name="Garin J."/>
            <person name="Claverie J.M."/>
            <person name="Abergel C."/>
        </authorList>
    </citation>
    <scope>NUCLEOTIDE SEQUENCE [LARGE SCALE GENOMIC DNA]</scope>
</reference>
<dbReference type="RefSeq" id="YP_008437267.1">
    <property type="nucleotide sequence ID" value="NC_022098.1"/>
</dbReference>
<protein>
    <submittedName>
        <fullName evidence="1">Uncharacterized protein</fullName>
    </submittedName>
</protein>
<dbReference type="KEGG" id="vg:16605984"/>
<evidence type="ECO:0000313" key="1">
    <source>
        <dbReference type="EMBL" id="AGO84197.1"/>
    </source>
</evidence>
<dbReference type="Proteomes" id="UP000204584">
    <property type="component" value="Segment"/>
</dbReference>
<name>S4W197_9VIRU</name>
<evidence type="ECO:0000313" key="2">
    <source>
        <dbReference type="Proteomes" id="UP000204584"/>
    </source>
</evidence>
<organism evidence="1 2">
    <name type="scientific">Pandoravirus salinus</name>
    <dbReference type="NCBI Taxonomy" id="1349410"/>
    <lineage>
        <taxon>Viruses</taxon>
        <taxon>Pandoravirus</taxon>
    </lineage>
</organism>
<dbReference type="GeneID" id="16605984"/>